<dbReference type="GO" id="GO:0046512">
    <property type="term" value="P:sphingosine biosynthetic process"/>
    <property type="evidence" value="ECO:0007669"/>
    <property type="project" value="TreeGrafter"/>
</dbReference>
<proteinExistence type="predicted"/>
<dbReference type="GO" id="GO:0017059">
    <property type="term" value="C:serine palmitoyltransferase complex"/>
    <property type="evidence" value="ECO:0007669"/>
    <property type="project" value="TreeGrafter"/>
</dbReference>
<dbReference type="HOGENOM" id="CLU_015846_7_2_1"/>
<evidence type="ECO:0000313" key="6">
    <source>
        <dbReference type="Proteomes" id="UP000019487"/>
    </source>
</evidence>
<organism evidence="5 6">
    <name type="scientific">Sclerotinia borealis (strain F-4128)</name>
    <dbReference type="NCBI Taxonomy" id="1432307"/>
    <lineage>
        <taxon>Eukaryota</taxon>
        <taxon>Fungi</taxon>
        <taxon>Dikarya</taxon>
        <taxon>Ascomycota</taxon>
        <taxon>Pezizomycotina</taxon>
        <taxon>Leotiomycetes</taxon>
        <taxon>Helotiales</taxon>
        <taxon>Sclerotiniaceae</taxon>
        <taxon>Sclerotinia</taxon>
    </lineage>
</organism>
<dbReference type="OrthoDB" id="65434at2759"/>
<feature type="compositionally biased region" description="Polar residues" evidence="3">
    <location>
        <begin position="10"/>
        <end position="47"/>
    </location>
</feature>
<evidence type="ECO:0000256" key="2">
    <source>
        <dbReference type="ARBA" id="ARBA00022679"/>
    </source>
</evidence>
<keyword evidence="6" id="KW-1185">Reference proteome</keyword>
<dbReference type="InterPro" id="IPR050087">
    <property type="entry name" value="AON_synthase_class-II"/>
</dbReference>
<dbReference type="GO" id="GO:0016020">
    <property type="term" value="C:membrane"/>
    <property type="evidence" value="ECO:0007669"/>
    <property type="project" value="GOC"/>
</dbReference>
<dbReference type="Gene3D" id="3.40.640.10">
    <property type="entry name" value="Type I PLP-dependent aspartate aminotransferase-like (Major domain)"/>
    <property type="match status" value="1"/>
</dbReference>
<comment type="caution">
    <text evidence="5">The sequence shown here is derived from an EMBL/GenBank/DDBJ whole genome shotgun (WGS) entry which is preliminary data.</text>
</comment>
<dbReference type="GO" id="GO:0046513">
    <property type="term" value="P:ceramide biosynthetic process"/>
    <property type="evidence" value="ECO:0007669"/>
    <property type="project" value="TreeGrafter"/>
</dbReference>
<dbReference type="STRING" id="1432307.W9CPJ1"/>
<dbReference type="InterPro" id="IPR015421">
    <property type="entry name" value="PyrdxlP-dep_Trfase_major"/>
</dbReference>
<comment type="cofactor">
    <cofactor evidence="1">
        <name>pyridoxal 5'-phosphate</name>
        <dbReference type="ChEBI" id="CHEBI:597326"/>
    </cofactor>
</comment>
<dbReference type="Proteomes" id="UP000019487">
    <property type="component" value="Unassembled WGS sequence"/>
</dbReference>
<gene>
    <name evidence="5" type="ORF">SBOR_3232</name>
</gene>
<dbReference type="InterPro" id="IPR004839">
    <property type="entry name" value="Aminotransferase_I/II_large"/>
</dbReference>
<dbReference type="PANTHER" id="PTHR13693:SF3">
    <property type="entry name" value="LD36009P"/>
    <property type="match status" value="1"/>
</dbReference>
<dbReference type="PANTHER" id="PTHR13693">
    <property type="entry name" value="CLASS II AMINOTRANSFERASE/8-AMINO-7-OXONONANOATE SYNTHASE"/>
    <property type="match status" value="1"/>
</dbReference>
<dbReference type="GO" id="GO:0004758">
    <property type="term" value="F:serine C-palmitoyltransferase activity"/>
    <property type="evidence" value="ECO:0007669"/>
    <property type="project" value="TreeGrafter"/>
</dbReference>
<dbReference type="Pfam" id="PF00155">
    <property type="entry name" value="Aminotran_1_2"/>
    <property type="match status" value="1"/>
</dbReference>
<dbReference type="SUPFAM" id="SSF53383">
    <property type="entry name" value="PLP-dependent transferases"/>
    <property type="match status" value="1"/>
</dbReference>
<evidence type="ECO:0000313" key="5">
    <source>
        <dbReference type="EMBL" id="ESZ96400.1"/>
    </source>
</evidence>
<dbReference type="InterPro" id="IPR015424">
    <property type="entry name" value="PyrdxlP-dep_Trfase"/>
</dbReference>
<sequence length="676" mass="74500">MPQRLPRNPFASSITSAVITPQSDKPTARRPSTSKGNRLANFFTSSPKSKEQQSAQAALLAAVAAQQQRLLDNPSPSPPSLSLPTISLSTAKGGEANMDELPTTLFQPPSVAEANLQAKREAQFGPLNHPSHKYVSQHHGIFEDPVLDEPPYYYLLTTYISYLVLIIFGHVRDFFGKRFKPESYRHLTAANGYAALNSDFDNFYVRRLKLRIDDCFARPITGVPGRYITLIDRKTDDFNKNYQYTGTYTETLNLSSYNYLGFAQSEGPCADAVEETIKKYGISSASPRADSGTSDLALEVEDRVAKFVGKPAAMVFSMGFATNATAFPALVGKGSLIISDELNHASIRIGARLSRAMIMSFKHNDMNDLERLLREVISQGQPRTHRPWKKILVVVEGLYSMEGTMVNLPGVLALKKKYKFNLFIDEAHSIGAMGPRGRGVCDYFGIDPAEIDILMGTLTKSFGANGGYISGEKHIIDKLRQTNAATMYGESPTPPVLMQILSALKIISGELVPGQGEERLQRIAFNSRYLRLGLKRLGFIVYGHDDSPIIPIVLYNPAKMPAFSHEMLRRKISVVIVGYPATPLISSRARFCVSAAHNKDDMDRILAACDEVGDVLQLKFSTGVAGGAEHLPDGVTVEMEKEWQKANGLQGVVKPPRWSLREVVANGVADVKEHLR</sequence>
<protein>
    <submittedName>
        <fullName evidence="5">Serine palmitoyltransferase 2</fullName>
    </submittedName>
</protein>
<name>W9CPJ1_SCLBF</name>
<keyword evidence="2 5" id="KW-0808">Transferase</keyword>
<feature type="region of interest" description="Disordered" evidence="3">
    <location>
        <begin position="1"/>
        <end position="53"/>
    </location>
</feature>
<dbReference type="GO" id="GO:0030170">
    <property type="term" value="F:pyridoxal phosphate binding"/>
    <property type="evidence" value="ECO:0007669"/>
    <property type="project" value="InterPro"/>
</dbReference>
<dbReference type="InterPro" id="IPR015422">
    <property type="entry name" value="PyrdxlP-dep_Trfase_small"/>
</dbReference>
<feature type="domain" description="Aminotransferase class I/classII large" evidence="4">
    <location>
        <begin position="250"/>
        <end position="607"/>
    </location>
</feature>
<dbReference type="CDD" id="cd06454">
    <property type="entry name" value="KBL_like"/>
    <property type="match status" value="1"/>
</dbReference>
<evidence type="ECO:0000259" key="4">
    <source>
        <dbReference type="Pfam" id="PF00155"/>
    </source>
</evidence>
<evidence type="ECO:0000256" key="3">
    <source>
        <dbReference type="SAM" id="MobiDB-lite"/>
    </source>
</evidence>
<dbReference type="EMBL" id="AYSA01000138">
    <property type="protein sequence ID" value="ESZ96400.1"/>
    <property type="molecule type" value="Genomic_DNA"/>
</dbReference>
<evidence type="ECO:0000256" key="1">
    <source>
        <dbReference type="ARBA" id="ARBA00001933"/>
    </source>
</evidence>
<dbReference type="Gene3D" id="3.90.1150.10">
    <property type="entry name" value="Aspartate Aminotransferase, domain 1"/>
    <property type="match status" value="1"/>
</dbReference>
<accession>W9CPJ1</accession>
<dbReference type="AlphaFoldDB" id="W9CPJ1"/>
<reference evidence="5 6" key="1">
    <citation type="journal article" date="2014" name="Genome Announc.">
        <title>Draft genome sequence of Sclerotinia borealis, a psychrophilic plant pathogenic fungus.</title>
        <authorList>
            <person name="Mardanov A.V."/>
            <person name="Beletsky A.V."/>
            <person name="Kadnikov V.V."/>
            <person name="Ignatov A.N."/>
            <person name="Ravin N.V."/>
        </authorList>
    </citation>
    <scope>NUCLEOTIDE SEQUENCE [LARGE SCALE GENOMIC DNA]</scope>
    <source>
        <strain evidence="6">F-4157</strain>
    </source>
</reference>